<organism evidence="3 4">
    <name type="scientific">Galerina marginata (strain CBS 339.88)</name>
    <dbReference type="NCBI Taxonomy" id="685588"/>
    <lineage>
        <taxon>Eukaryota</taxon>
        <taxon>Fungi</taxon>
        <taxon>Dikarya</taxon>
        <taxon>Basidiomycota</taxon>
        <taxon>Agaricomycotina</taxon>
        <taxon>Agaricomycetes</taxon>
        <taxon>Agaricomycetidae</taxon>
        <taxon>Agaricales</taxon>
        <taxon>Agaricineae</taxon>
        <taxon>Strophariaceae</taxon>
        <taxon>Galerina</taxon>
    </lineage>
</organism>
<dbReference type="EMBL" id="KL142400">
    <property type="protein sequence ID" value="KDR69766.1"/>
    <property type="molecule type" value="Genomic_DNA"/>
</dbReference>
<evidence type="ECO:0000256" key="1">
    <source>
        <dbReference type="ARBA" id="ARBA00022737"/>
    </source>
</evidence>
<evidence type="ECO:0000313" key="3">
    <source>
        <dbReference type="EMBL" id="KDR69766.1"/>
    </source>
</evidence>
<dbReference type="AlphaFoldDB" id="A0A067SFT7"/>
<evidence type="ECO:0000313" key="4">
    <source>
        <dbReference type="Proteomes" id="UP000027222"/>
    </source>
</evidence>
<accession>A0A067SFT7</accession>
<gene>
    <name evidence="3" type="ORF">GALMADRAFT_255549</name>
</gene>
<dbReference type="PROSITE" id="PS50837">
    <property type="entry name" value="NACHT"/>
    <property type="match status" value="1"/>
</dbReference>
<dbReference type="InterPro" id="IPR056884">
    <property type="entry name" value="NPHP3-like_N"/>
</dbReference>
<dbReference type="InterPro" id="IPR007111">
    <property type="entry name" value="NACHT_NTPase"/>
</dbReference>
<dbReference type="Gene3D" id="3.40.50.300">
    <property type="entry name" value="P-loop containing nucleotide triphosphate hydrolases"/>
    <property type="match status" value="1"/>
</dbReference>
<keyword evidence="1" id="KW-0677">Repeat</keyword>
<dbReference type="Proteomes" id="UP000027222">
    <property type="component" value="Unassembled WGS sequence"/>
</dbReference>
<dbReference type="STRING" id="685588.A0A067SFT7"/>
<dbReference type="PANTHER" id="PTHR10039:SF17">
    <property type="entry name" value="FUNGAL STAND N-TERMINAL GOODBYE DOMAIN-CONTAINING PROTEIN-RELATED"/>
    <property type="match status" value="1"/>
</dbReference>
<dbReference type="PANTHER" id="PTHR10039">
    <property type="entry name" value="AMELOGENIN"/>
    <property type="match status" value="1"/>
</dbReference>
<dbReference type="HOGENOM" id="CLU_000288_6_10_1"/>
<reference evidence="4" key="1">
    <citation type="journal article" date="2014" name="Proc. Natl. Acad. Sci. U.S.A.">
        <title>Extensive sampling of basidiomycete genomes demonstrates inadequacy of the white-rot/brown-rot paradigm for wood decay fungi.</title>
        <authorList>
            <person name="Riley R."/>
            <person name="Salamov A.A."/>
            <person name="Brown D.W."/>
            <person name="Nagy L.G."/>
            <person name="Floudas D."/>
            <person name="Held B.W."/>
            <person name="Levasseur A."/>
            <person name="Lombard V."/>
            <person name="Morin E."/>
            <person name="Otillar R."/>
            <person name="Lindquist E.A."/>
            <person name="Sun H."/>
            <person name="LaButti K.M."/>
            <person name="Schmutz J."/>
            <person name="Jabbour D."/>
            <person name="Luo H."/>
            <person name="Baker S.E."/>
            <person name="Pisabarro A.G."/>
            <person name="Walton J.D."/>
            <person name="Blanchette R.A."/>
            <person name="Henrissat B."/>
            <person name="Martin F."/>
            <person name="Cullen D."/>
            <person name="Hibbett D.S."/>
            <person name="Grigoriev I.V."/>
        </authorList>
    </citation>
    <scope>NUCLEOTIDE SEQUENCE [LARGE SCALE GENOMIC DNA]</scope>
    <source>
        <strain evidence="4">CBS 339.88</strain>
    </source>
</reference>
<name>A0A067SFT7_GALM3</name>
<dbReference type="InterPro" id="IPR027417">
    <property type="entry name" value="P-loop_NTPase"/>
</dbReference>
<evidence type="ECO:0000259" key="2">
    <source>
        <dbReference type="PROSITE" id="PS50837"/>
    </source>
</evidence>
<dbReference type="SUPFAM" id="SSF52540">
    <property type="entry name" value="P-loop containing nucleoside triphosphate hydrolases"/>
    <property type="match status" value="1"/>
</dbReference>
<protein>
    <recommendedName>
        <fullName evidence="2">NACHT domain-containing protein</fullName>
    </recommendedName>
</protein>
<dbReference type="Pfam" id="PF24883">
    <property type="entry name" value="NPHP3_N"/>
    <property type="match status" value="1"/>
</dbReference>
<dbReference type="OrthoDB" id="163438at2759"/>
<proteinExistence type="predicted"/>
<feature type="domain" description="NACHT" evidence="2">
    <location>
        <begin position="82"/>
        <end position="236"/>
    </location>
</feature>
<keyword evidence="4" id="KW-1185">Reference proteome</keyword>
<sequence length="603" mass="68318">MFSVNAPTTVTGGTFIMNVPELTGSMKGFDRLVEASAPAAFHNSKQRFDPPKCHPNTRVAVLRRITEWVQGTNTDAEDRQASMLWLYGAAGSGKTAIAQSLAEQFDDDDGSLFASFFFSRTDPTRNHAGHLVATIAYQIALKLPQVKDLIVAVVEDDPLIFSKSLEMQFSRLIFEPLEFAAVSNRPALPSACLIILDGLDECGDEGERCSILRIIMATRREGPLPTFLRFLVASRPEIDIKTIINSQSKDTNPDRVSLDKDYRSYSDIRLFLQDKFRGLKDYHPHRAFIPSEWPSKSTINKLVETSSGQFIYASTVVKYVSSNAHKPNKRLEIILSLRSTLSDAPFSALDELYTHILSTADDPNLVLRVLGLALLSRFYYYYQVEEILGLEKGDVEVLFSPLGSIVSLEGSFFKILHASLADYLFDKSRSKGFYIHPAEKHTENAHLIFQRLGQPISAFDFQKYFDELLRTLKIALPTAELQEDIVQFSLDQPEDDLVFDYKLAPQAYTEDDDHIRTPPEKDRFFFIVVEPFLLVVKALAWDDAAKLYEIKLEQFERVLKRRFGGIPDLYSRLFEGYSSRFPYSFISRRVSKMIAKVGLGQRS</sequence>